<gene>
    <name evidence="1" type="ORF">GD597_06385</name>
</gene>
<organism evidence="1 2">
    <name type="scientific">Limnovirga soli</name>
    <dbReference type="NCBI Taxonomy" id="2656915"/>
    <lineage>
        <taxon>Bacteria</taxon>
        <taxon>Pseudomonadati</taxon>
        <taxon>Bacteroidota</taxon>
        <taxon>Chitinophagia</taxon>
        <taxon>Chitinophagales</taxon>
        <taxon>Chitinophagaceae</taxon>
        <taxon>Limnovirga</taxon>
    </lineage>
</organism>
<dbReference type="AlphaFoldDB" id="A0A8J8FBQ5"/>
<dbReference type="Proteomes" id="UP000598971">
    <property type="component" value="Unassembled WGS sequence"/>
</dbReference>
<evidence type="ECO:0000313" key="2">
    <source>
        <dbReference type="Proteomes" id="UP000598971"/>
    </source>
</evidence>
<dbReference type="RefSeq" id="WP_171607009.1">
    <property type="nucleotide sequence ID" value="NZ_WHPF01000004.1"/>
</dbReference>
<reference evidence="1" key="1">
    <citation type="submission" date="2019-10" db="EMBL/GenBank/DDBJ databases">
        <title>Draft genome sequence of Panacibacter sp. KCS-6.</title>
        <authorList>
            <person name="Yim K.J."/>
        </authorList>
    </citation>
    <scope>NUCLEOTIDE SEQUENCE</scope>
    <source>
        <strain evidence="1">KCS-6</strain>
    </source>
</reference>
<name>A0A8J8FBQ5_9BACT</name>
<proteinExistence type="predicted"/>
<comment type="caution">
    <text evidence="1">The sequence shown here is derived from an EMBL/GenBank/DDBJ whole genome shotgun (WGS) entry which is preliminary data.</text>
</comment>
<evidence type="ECO:0008006" key="3">
    <source>
        <dbReference type="Google" id="ProtNLM"/>
    </source>
</evidence>
<keyword evidence="2" id="KW-1185">Reference proteome</keyword>
<dbReference type="NCBIfam" id="NF047593">
    <property type="entry name" value="IS66_ISAeme5_TnpA"/>
    <property type="match status" value="1"/>
</dbReference>
<dbReference type="EMBL" id="WHPF01000004">
    <property type="protein sequence ID" value="NNV55078.1"/>
    <property type="molecule type" value="Genomic_DNA"/>
</dbReference>
<protein>
    <recommendedName>
        <fullName evidence="3">Transposase</fullName>
    </recommendedName>
</protein>
<accession>A0A8J8FBQ5</accession>
<sequence>MDQLQNKRNRRTSLEIKKLFEDFTHSGISAKEFCKAQGVSRGVFYKWRSRYGAKPAVKRGAFIKLNVPTLPE</sequence>
<evidence type="ECO:0000313" key="1">
    <source>
        <dbReference type="EMBL" id="NNV55078.1"/>
    </source>
</evidence>